<reference evidence="6 7" key="1">
    <citation type="submission" date="2018-08" db="EMBL/GenBank/DDBJ databases">
        <title>Genomic investigation of the strawberry pathogen Phytophthora fragariae indicates pathogenicity is determined by transcriptional variation in three key races.</title>
        <authorList>
            <person name="Adams T.M."/>
            <person name="Armitage A.D."/>
            <person name="Sobczyk M.K."/>
            <person name="Bates H.J."/>
            <person name="Dunwell J.M."/>
            <person name="Nellist C.F."/>
            <person name="Harrison R.J."/>
        </authorList>
    </citation>
    <scope>NUCLEOTIDE SEQUENCE [LARGE SCALE GENOMIC DNA]</scope>
    <source>
        <strain evidence="4 7">A4</strain>
        <strain evidence="3 8">NOV-71</strain>
        <strain evidence="5 9">NOV-77</strain>
        <strain evidence="1 6">NOV-9</strain>
        <strain evidence="2 10">ONT-3</strain>
    </source>
</reference>
<accession>A0A6A3DQ92</accession>
<dbReference type="EMBL" id="QXFZ01003113">
    <property type="protein sequence ID" value="KAE9071224.1"/>
    <property type="molecule type" value="Genomic_DNA"/>
</dbReference>
<dbReference type="Proteomes" id="UP000441208">
    <property type="component" value="Unassembled WGS sequence"/>
</dbReference>
<proteinExistence type="predicted"/>
<dbReference type="Proteomes" id="UP000437068">
    <property type="component" value="Unassembled WGS sequence"/>
</dbReference>
<gene>
    <name evidence="4" type="ORF">PF001_g29992</name>
    <name evidence="3" type="ORF">PF007_g26640</name>
    <name evidence="5" type="ORF">PF008_g26305</name>
    <name evidence="1" type="ORF">PF009_g27468</name>
    <name evidence="2" type="ORF">PF010_g26195</name>
</gene>
<name>A0A6A3DQ92_9STRA</name>
<comment type="caution">
    <text evidence="1">The sequence shown here is derived from an EMBL/GenBank/DDBJ whole genome shotgun (WGS) entry which is preliminary data.</text>
</comment>
<sequence>MKNDIPSPPFHPSSAVLGLSFWNLLWHGIHTRNLSDGSEPERQVRSDSSPWVCPPVVVEWHEGCDAFRAYTE</sequence>
<dbReference type="EMBL" id="QXFX01003187">
    <property type="protein sequence ID" value="KAE9070607.1"/>
    <property type="molecule type" value="Genomic_DNA"/>
</dbReference>
<dbReference type="Proteomes" id="UP000486351">
    <property type="component" value="Unassembled WGS sequence"/>
</dbReference>
<dbReference type="EMBL" id="QXGF01003154">
    <property type="protein sequence ID" value="KAE8922266.1"/>
    <property type="molecule type" value="Genomic_DNA"/>
</dbReference>
<evidence type="ECO:0000313" key="4">
    <source>
        <dbReference type="EMBL" id="KAE9267641.1"/>
    </source>
</evidence>
<dbReference type="AlphaFoldDB" id="A0A6A3DQ92"/>
<evidence type="ECO:0000313" key="5">
    <source>
        <dbReference type="EMBL" id="KAE9287801.1"/>
    </source>
</evidence>
<evidence type="ECO:0000313" key="2">
    <source>
        <dbReference type="EMBL" id="KAE9070607.1"/>
    </source>
</evidence>
<dbReference type="Proteomes" id="UP000488956">
    <property type="component" value="Unassembled WGS sequence"/>
</dbReference>
<dbReference type="EMBL" id="QXGE01005385">
    <property type="protein sequence ID" value="KAE9267641.1"/>
    <property type="molecule type" value="Genomic_DNA"/>
</dbReference>
<evidence type="ECO:0000313" key="8">
    <source>
        <dbReference type="Proteomes" id="UP000441208"/>
    </source>
</evidence>
<evidence type="ECO:0000313" key="6">
    <source>
        <dbReference type="Proteomes" id="UP000429523"/>
    </source>
</evidence>
<dbReference type="Proteomes" id="UP000429523">
    <property type="component" value="Unassembled WGS sequence"/>
</dbReference>
<evidence type="ECO:0000313" key="3">
    <source>
        <dbReference type="EMBL" id="KAE9071224.1"/>
    </source>
</evidence>
<dbReference type="EMBL" id="QXFY01003175">
    <property type="protein sequence ID" value="KAE9287801.1"/>
    <property type="molecule type" value="Genomic_DNA"/>
</dbReference>
<evidence type="ECO:0000313" key="9">
    <source>
        <dbReference type="Proteomes" id="UP000486351"/>
    </source>
</evidence>
<evidence type="ECO:0000313" key="7">
    <source>
        <dbReference type="Proteomes" id="UP000437068"/>
    </source>
</evidence>
<evidence type="ECO:0000313" key="10">
    <source>
        <dbReference type="Proteomes" id="UP000488956"/>
    </source>
</evidence>
<protein>
    <submittedName>
        <fullName evidence="1">Uncharacterized protein</fullName>
    </submittedName>
</protein>
<evidence type="ECO:0000313" key="1">
    <source>
        <dbReference type="EMBL" id="KAE8922266.1"/>
    </source>
</evidence>
<organism evidence="1 6">
    <name type="scientific">Phytophthora fragariae</name>
    <dbReference type="NCBI Taxonomy" id="53985"/>
    <lineage>
        <taxon>Eukaryota</taxon>
        <taxon>Sar</taxon>
        <taxon>Stramenopiles</taxon>
        <taxon>Oomycota</taxon>
        <taxon>Peronosporomycetes</taxon>
        <taxon>Peronosporales</taxon>
        <taxon>Peronosporaceae</taxon>
        <taxon>Phytophthora</taxon>
    </lineage>
</organism>